<dbReference type="EMBL" id="JBHSAS010000006">
    <property type="protein sequence ID" value="MFC4027042.1"/>
    <property type="molecule type" value="Genomic_DNA"/>
</dbReference>
<evidence type="ECO:0000313" key="2">
    <source>
        <dbReference type="Proteomes" id="UP001595793"/>
    </source>
</evidence>
<sequence length="209" mass="23970">MELLFIGLAAGAIAAYFIFKMFNKDRSKLKTKEQSVVLMEKIRSVCKFITVEGDFSEIYHYENLKEKYISLIFGKKKAIVLISAKAHIGFDLSKVKMESDNESKKIVLTNFPQPELLTVETDFKYYDKREGWANPFTTSDLTDINRDAKKHIVDKIPESGLLEQAKKEALDTILLMENIVQTIGWTLDYSALVLDEAEMKKIQNKESLN</sequence>
<dbReference type="Pfam" id="PF14014">
    <property type="entry name" value="DUF4230"/>
    <property type="match status" value="1"/>
</dbReference>
<dbReference type="InterPro" id="IPR025324">
    <property type="entry name" value="DUF4230"/>
</dbReference>
<gene>
    <name evidence="1" type="ORF">ACFOS1_06465</name>
</gene>
<proteinExistence type="predicted"/>
<protein>
    <submittedName>
        <fullName evidence="1">DUF4230 domain-containing protein</fullName>
    </submittedName>
</protein>
<evidence type="ECO:0000313" key="1">
    <source>
        <dbReference type="EMBL" id="MFC4027042.1"/>
    </source>
</evidence>
<dbReference type="Proteomes" id="UP001595793">
    <property type="component" value="Unassembled WGS sequence"/>
</dbReference>
<accession>A0ABV8H864</accession>
<organism evidence="1 2">
    <name type="scientific">Zunongwangia endophytica</name>
    <dbReference type="NCBI Taxonomy" id="1808945"/>
    <lineage>
        <taxon>Bacteria</taxon>
        <taxon>Pseudomonadati</taxon>
        <taxon>Bacteroidota</taxon>
        <taxon>Flavobacteriia</taxon>
        <taxon>Flavobacteriales</taxon>
        <taxon>Flavobacteriaceae</taxon>
        <taxon>Zunongwangia</taxon>
    </lineage>
</organism>
<dbReference type="RefSeq" id="WP_290235111.1">
    <property type="nucleotide sequence ID" value="NZ_JAUFPZ010000002.1"/>
</dbReference>
<name>A0ABV8H864_9FLAO</name>
<keyword evidence="2" id="KW-1185">Reference proteome</keyword>
<reference evidence="2" key="1">
    <citation type="journal article" date="2019" name="Int. J. Syst. Evol. Microbiol.">
        <title>The Global Catalogue of Microorganisms (GCM) 10K type strain sequencing project: providing services to taxonomists for standard genome sequencing and annotation.</title>
        <authorList>
            <consortium name="The Broad Institute Genomics Platform"/>
            <consortium name="The Broad Institute Genome Sequencing Center for Infectious Disease"/>
            <person name="Wu L."/>
            <person name="Ma J."/>
        </authorList>
    </citation>
    <scope>NUCLEOTIDE SEQUENCE [LARGE SCALE GENOMIC DNA]</scope>
    <source>
        <strain evidence="2">CECT 9128</strain>
    </source>
</reference>
<comment type="caution">
    <text evidence="1">The sequence shown here is derived from an EMBL/GenBank/DDBJ whole genome shotgun (WGS) entry which is preliminary data.</text>
</comment>